<feature type="transmembrane region" description="Helical" evidence="1">
    <location>
        <begin position="34"/>
        <end position="54"/>
    </location>
</feature>
<accession>A0A7J3Z649</accession>
<feature type="transmembrane region" description="Helical" evidence="1">
    <location>
        <begin position="7"/>
        <end position="28"/>
    </location>
</feature>
<name>A0A7J3Z649_9CREN</name>
<keyword evidence="1" id="KW-0812">Transmembrane</keyword>
<keyword evidence="1" id="KW-1133">Transmembrane helix</keyword>
<dbReference type="EMBL" id="DRYQ01000026">
    <property type="protein sequence ID" value="HHQ50121.1"/>
    <property type="molecule type" value="Genomic_DNA"/>
</dbReference>
<proteinExistence type="predicted"/>
<evidence type="ECO:0000256" key="1">
    <source>
        <dbReference type="SAM" id="Phobius"/>
    </source>
</evidence>
<sequence>MVAVNTSLLFLGINIVVISILLSLYGFLAGDSGLVGIAASLGLAGGVIVAYSRVPQDPATASLLSYSRTLVNAVSSALEDLDLLESAICIAKRGAELLLVYSKAPCPAKVDPGLGFAGGSPYLAIPIELPSAGGGAEALSSSTAGEPLERVLRSLLVEEFALCRGVRVDVEGESYRVYITGLAEFLKDFTRYPVDPYTVLVLSTLAQATPAECVRVVQRSYVPEGLLLIARVERSCGVG</sequence>
<evidence type="ECO:0000313" key="2">
    <source>
        <dbReference type="EMBL" id="HHQ50121.1"/>
    </source>
</evidence>
<organism evidence="2">
    <name type="scientific">Ignisphaera aggregans</name>
    <dbReference type="NCBI Taxonomy" id="334771"/>
    <lineage>
        <taxon>Archaea</taxon>
        <taxon>Thermoproteota</taxon>
        <taxon>Thermoprotei</taxon>
        <taxon>Desulfurococcales</taxon>
        <taxon>Desulfurococcaceae</taxon>
        <taxon>Ignisphaera</taxon>
    </lineage>
</organism>
<gene>
    <name evidence="2" type="ORF">ENM66_02070</name>
</gene>
<reference evidence="2" key="1">
    <citation type="journal article" date="2020" name="mSystems">
        <title>Genome- and Community-Level Interaction Insights into Carbon Utilization and Element Cycling Functions of Hydrothermarchaeota in Hydrothermal Sediment.</title>
        <authorList>
            <person name="Zhou Z."/>
            <person name="Liu Y."/>
            <person name="Xu W."/>
            <person name="Pan J."/>
            <person name="Luo Z.H."/>
            <person name="Li M."/>
        </authorList>
    </citation>
    <scope>NUCLEOTIDE SEQUENCE [LARGE SCALE GENOMIC DNA]</scope>
    <source>
        <strain evidence="2">SpSt-1105</strain>
    </source>
</reference>
<dbReference type="AlphaFoldDB" id="A0A7J3Z649"/>
<comment type="caution">
    <text evidence="2">The sequence shown here is derived from an EMBL/GenBank/DDBJ whole genome shotgun (WGS) entry which is preliminary data.</text>
</comment>
<protein>
    <submittedName>
        <fullName evidence="2">Uncharacterized protein</fullName>
    </submittedName>
</protein>
<keyword evidence="1" id="KW-0472">Membrane</keyword>